<gene>
    <name evidence="9" type="ORF">GCM10008025_06390</name>
</gene>
<keyword evidence="10" id="KW-1185">Reference proteome</keyword>
<reference evidence="9" key="1">
    <citation type="journal article" date="2014" name="Int. J. Syst. Evol. Microbiol.">
        <title>Complete genome sequence of Corynebacterium casei LMG S-19264T (=DSM 44701T), isolated from a smear-ripened cheese.</title>
        <authorList>
            <consortium name="US DOE Joint Genome Institute (JGI-PGF)"/>
            <person name="Walter F."/>
            <person name="Albersmeier A."/>
            <person name="Kalinowski J."/>
            <person name="Ruckert C."/>
        </authorList>
    </citation>
    <scope>NUCLEOTIDE SEQUENCE</scope>
    <source>
        <strain evidence="9">CGMCC 1.12408</strain>
    </source>
</reference>
<dbReference type="NCBIfam" id="NF038237">
    <property type="entry name" value="retron_Ec67_fus"/>
    <property type="match status" value="1"/>
</dbReference>
<dbReference type="SUPFAM" id="SSF56672">
    <property type="entry name" value="DNA/RNA polymerases"/>
    <property type="match status" value="1"/>
</dbReference>
<dbReference type="EMBL" id="BMEY01000002">
    <property type="protein sequence ID" value="GGA65247.1"/>
    <property type="molecule type" value="Genomic_DNA"/>
</dbReference>
<comment type="similarity">
    <text evidence="7">Belongs to the bacterial reverse transcriptase family.</text>
</comment>
<dbReference type="InterPro" id="IPR000477">
    <property type="entry name" value="RT_dom"/>
</dbReference>
<keyword evidence="2" id="KW-0548">Nucleotidyltransferase</keyword>
<evidence type="ECO:0000256" key="1">
    <source>
        <dbReference type="ARBA" id="ARBA00022679"/>
    </source>
</evidence>
<protein>
    <recommendedName>
        <fullName evidence="8">Reverse transcriptase domain-containing protein</fullName>
    </recommendedName>
</protein>
<evidence type="ECO:0000313" key="10">
    <source>
        <dbReference type="Proteomes" id="UP000613512"/>
    </source>
</evidence>
<evidence type="ECO:0000256" key="7">
    <source>
        <dbReference type="ARBA" id="ARBA00034120"/>
    </source>
</evidence>
<keyword evidence="4" id="KW-0460">Magnesium</keyword>
<evidence type="ECO:0000259" key="8">
    <source>
        <dbReference type="PROSITE" id="PS50878"/>
    </source>
</evidence>
<dbReference type="PROSITE" id="PS50878">
    <property type="entry name" value="RT_POL"/>
    <property type="match status" value="1"/>
</dbReference>
<dbReference type="InterPro" id="IPR000123">
    <property type="entry name" value="Reverse_transcriptase_msDNA"/>
</dbReference>
<accession>A0A916RPR4</accession>
<evidence type="ECO:0000256" key="5">
    <source>
        <dbReference type="ARBA" id="ARBA00022918"/>
    </source>
</evidence>
<feature type="domain" description="Reverse transcriptase" evidence="8">
    <location>
        <begin position="1"/>
        <end position="111"/>
    </location>
</feature>
<evidence type="ECO:0000256" key="3">
    <source>
        <dbReference type="ARBA" id="ARBA00022723"/>
    </source>
</evidence>
<evidence type="ECO:0000313" key="9">
    <source>
        <dbReference type="EMBL" id="GGA65247.1"/>
    </source>
</evidence>
<dbReference type="Proteomes" id="UP000613512">
    <property type="component" value="Unassembled WGS sequence"/>
</dbReference>
<sequence length="450" mass="52550">MPIEVATVLAQISCFKGKLPQGSPSSPIISNLICQILDNRLLKVAKKYKLVYTRYADDLTFSTNDNKFLDNQFNFYKDLSEEINRSGFKINENKNRIQYKESRQVVTGIVVNKKLNVNRDYYKETRAMAHQLYKTGSFEISGESGTINQLEGRFAFINQLTRYNNELDNQKHDFHNLSSREYQYQKFLFYKTFYYNPKPVIVTEGKTDILYLKAALKNLYDEYPKLITKNNDGTFKYNISFLKRTKRLKHFLNINMDGASALTNIYDFFSNRNNKKAPNYLKYFKSLNNSLPKNPVILLFDNELNNNEKPISHFCRKVAKIGDEKIEALKTEFKVNLTENLYLLTVPLIGEKSECEIEDLFDESTLLERIEGKTFTKAAKYDVTKYYGKEIFSKYILKNYADVNFNEFRAVLDNINDIIDQYNVDFVTVGDKAKEVQLKRSDIDKVPVEI</sequence>
<organism evidence="9 10">
    <name type="scientific">Ornithinibacillus halotolerans</name>
    <dbReference type="NCBI Taxonomy" id="1274357"/>
    <lineage>
        <taxon>Bacteria</taxon>
        <taxon>Bacillati</taxon>
        <taxon>Bacillota</taxon>
        <taxon>Bacilli</taxon>
        <taxon>Bacillales</taxon>
        <taxon>Bacillaceae</taxon>
        <taxon>Ornithinibacillus</taxon>
    </lineage>
</organism>
<dbReference type="GO" id="GO:0051607">
    <property type="term" value="P:defense response to virus"/>
    <property type="evidence" value="ECO:0007669"/>
    <property type="project" value="UniProtKB-KW"/>
</dbReference>
<proteinExistence type="inferred from homology"/>
<evidence type="ECO:0000256" key="6">
    <source>
        <dbReference type="ARBA" id="ARBA00023118"/>
    </source>
</evidence>
<keyword evidence="5" id="KW-0695">RNA-directed DNA polymerase</keyword>
<reference evidence="9" key="2">
    <citation type="submission" date="2020-09" db="EMBL/GenBank/DDBJ databases">
        <authorList>
            <person name="Sun Q."/>
            <person name="Zhou Y."/>
        </authorList>
    </citation>
    <scope>NUCLEOTIDE SEQUENCE</scope>
    <source>
        <strain evidence="9">CGMCC 1.12408</strain>
    </source>
</reference>
<evidence type="ECO:0000256" key="4">
    <source>
        <dbReference type="ARBA" id="ARBA00022842"/>
    </source>
</evidence>
<keyword evidence="1" id="KW-0808">Transferase</keyword>
<comment type="caution">
    <text evidence="9">The sequence shown here is derived from an EMBL/GenBank/DDBJ whole genome shotgun (WGS) entry which is preliminary data.</text>
</comment>
<dbReference type="PRINTS" id="PR00866">
    <property type="entry name" value="RNADNAPOLMS"/>
</dbReference>
<dbReference type="InterPro" id="IPR053543">
    <property type="entry name" value="Bacterial_RT"/>
</dbReference>
<dbReference type="GO" id="GO:0046872">
    <property type="term" value="F:metal ion binding"/>
    <property type="evidence" value="ECO:0007669"/>
    <property type="project" value="UniProtKB-KW"/>
</dbReference>
<dbReference type="CDD" id="cd03487">
    <property type="entry name" value="RT_Bac_retron_II"/>
    <property type="match status" value="1"/>
</dbReference>
<dbReference type="GO" id="GO:0003723">
    <property type="term" value="F:RNA binding"/>
    <property type="evidence" value="ECO:0007669"/>
    <property type="project" value="InterPro"/>
</dbReference>
<dbReference type="InterPro" id="IPR043502">
    <property type="entry name" value="DNA/RNA_pol_sf"/>
</dbReference>
<name>A0A916RPR4_9BACI</name>
<keyword evidence="3" id="KW-0479">Metal-binding</keyword>
<keyword evidence="6" id="KW-0051">Antiviral defense</keyword>
<evidence type="ECO:0000256" key="2">
    <source>
        <dbReference type="ARBA" id="ARBA00022695"/>
    </source>
</evidence>
<dbReference type="GO" id="GO:0003964">
    <property type="term" value="F:RNA-directed DNA polymerase activity"/>
    <property type="evidence" value="ECO:0007669"/>
    <property type="project" value="UniProtKB-KW"/>
</dbReference>
<dbReference type="AlphaFoldDB" id="A0A916RPR4"/>
<dbReference type="Pfam" id="PF00078">
    <property type="entry name" value="RVT_1"/>
    <property type="match status" value="1"/>
</dbReference>